<evidence type="ECO:0000313" key="3">
    <source>
        <dbReference type="Proteomes" id="UP000245081"/>
    </source>
</evidence>
<dbReference type="InterPro" id="IPR004045">
    <property type="entry name" value="Glutathione_S-Trfase_N"/>
</dbReference>
<dbReference type="CDD" id="cd03196">
    <property type="entry name" value="GST_C_5"/>
    <property type="match status" value="1"/>
</dbReference>
<protein>
    <submittedName>
        <fullName evidence="2">Glutathione S-transferase</fullName>
    </submittedName>
</protein>
<dbReference type="Pfam" id="PF13417">
    <property type="entry name" value="GST_N_3"/>
    <property type="match status" value="1"/>
</dbReference>
<dbReference type="Proteomes" id="UP000245081">
    <property type="component" value="Unassembled WGS sequence"/>
</dbReference>
<dbReference type="PANTHER" id="PTHR43968:SF6">
    <property type="entry name" value="GLUTATHIONE S-TRANSFERASE OMEGA"/>
    <property type="match status" value="1"/>
</dbReference>
<dbReference type="RefSeq" id="WP_109016768.1">
    <property type="nucleotide sequence ID" value="NZ_BDOQ01000019.1"/>
</dbReference>
<keyword evidence="2" id="KW-0808">Transferase</keyword>
<dbReference type="AlphaFoldDB" id="A0A2R5FBN6"/>
<dbReference type="SUPFAM" id="SSF52833">
    <property type="entry name" value="Thioredoxin-like"/>
    <property type="match status" value="1"/>
</dbReference>
<dbReference type="GO" id="GO:0016740">
    <property type="term" value="F:transferase activity"/>
    <property type="evidence" value="ECO:0007669"/>
    <property type="project" value="UniProtKB-KW"/>
</dbReference>
<dbReference type="SFLD" id="SFLDS00019">
    <property type="entry name" value="Glutathione_Transferase_(cytos"/>
    <property type="match status" value="1"/>
</dbReference>
<dbReference type="InterPro" id="IPR036282">
    <property type="entry name" value="Glutathione-S-Trfase_C_sf"/>
</dbReference>
<dbReference type="Gene3D" id="1.20.1050.10">
    <property type="match status" value="1"/>
</dbReference>
<dbReference type="InterPro" id="IPR040079">
    <property type="entry name" value="Glutathione_S-Trfase"/>
</dbReference>
<dbReference type="Pfam" id="PF13410">
    <property type="entry name" value="GST_C_2"/>
    <property type="match status" value="1"/>
</dbReference>
<dbReference type="CDD" id="cd03060">
    <property type="entry name" value="GST_N_Omega_like"/>
    <property type="match status" value="1"/>
</dbReference>
<dbReference type="OrthoDB" id="9813092at2"/>
<accession>A0A2R5FBN6</accession>
<sequence>MQKTDADLPVLYSFRRCPYAMRARLALLVSGQRCELREVVLRDKPQAMLDASPKGTVPVLILTDGQVLDESLDIMLWALRQYDPEQWLSPQQGSLEAMLALIAQCDGEFKFHLDRYKYPERYDNVDALEHREAAQGFLLGLEARLGEAAYLFGEHPALADMAIAPFVRQFSQTDLDWFSAQPWPRLRDWLSGIVGAGMFERVMEKYSQWVPGTDGVVFS</sequence>
<dbReference type="SUPFAM" id="SSF47616">
    <property type="entry name" value="GST C-terminal domain-like"/>
    <property type="match status" value="1"/>
</dbReference>
<dbReference type="PANTHER" id="PTHR43968">
    <property type="match status" value="1"/>
</dbReference>
<comment type="caution">
    <text evidence="2">The sequence shown here is derived from an EMBL/GenBank/DDBJ whole genome shotgun (WGS) entry which is preliminary data.</text>
</comment>
<evidence type="ECO:0000313" key="2">
    <source>
        <dbReference type="EMBL" id="GBG15627.1"/>
    </source>
</evidence>
<name>A0A2R5FBN6_9PROT</name>
<evidence type="ECO:0000259" key="1">
    <source>
        <dbReference type="PROSITE" id="PS50404"/>
    </source>
</evidence>
<dbReference type="InterPro" id="IPR036249">
    <property type="entry name" value="Thioredoxin-like_sf"/>
</dbReference>
<dbReference type="InterPro" id="IPR050983">
    <property type="entry name" value="GST_Omega/HSP26"/>
</dbReference>
<keyword evidence="3" id="KW-1185">Reference proteome</keyword>
<gene>
    <name evidence="2" type="ORF">NMK_3238</name>
</gene>
<dbReference type="EMBL" id="BDOQ01000019">
    <property type="protein sequence ID" value="GBG15627.1"/>
    <property type="molecule type" value="Genomic_DNA"/>
</dbReference>
<dbReference type="GO" id="GO:0005737">
    <property type="term" value="C:cytoplasm"/>
    <property type="evidence" value="ECO:0007669"/>
    <property type="project" value="TreeGrafter"/>
</dbReference>
<dbReference type="Gene3D" id="3.40.30.10">
    <property type="entry name" value="Glutaredoxin"/>
    <property type="match status" value="1"/>
</dbReference>
<proteinExistence type="predicted"/>
<reference evidence="2 3" key="1">
    <citation type="journal article" date="2018" name="Environ. Microbiol.">
        <title>Isolation and genomic characterization of Novimethylophilus kurashikiensis gen. nov. sp. nov., a new lanthanide-dependent methylotrophic species of Methylophilaceae.</title>
        <authorList>
            <person name="Lv H."/>
            <person name="Sahin N."/>
            <person name="Tani A."/>
        </authorList>
    </citation>
    <scope>NUCLEOTIDE SEQUENCE [LARGE SCALE GENOMIC DNA]</scope>
    <source>
        <strain evidence="2 3">La2-4</strain>
    </source>
</reference>
<dbReference type="PROSITE" id="PS50404">
    <property type="entry name" value="GST_NTER"/>
    <property type="match status" value="1"/>
</dbReference>
<organism evidence="2 3">
    <name type="scientific">Novimethylophilus kurashikiensis</name>
    <dbReference type="NCBI Taxonomy" id="1825523"/>
    <lineage>
        <taxon>Bacteria</taxon>
        <taxon>Pseudomonadati</taxon>
        <taxon>Pseudomonadota</taxon>
        <taxon>Betaproteobacteria</taxon>
        <taxon>Nitrosomonadales</taxon>
        <taxon>Methylophilaceae</taxon>
        <taxon>Novimethylophilus</taxon>
    </lineage>
</organism>
<feature type="domain" description="GST N-terminal" evidence="1">
    <location>
        <begin position="7"/>
        <end position="86"/>
    </location>
</feature>